<evidence type="ECO:0000313" key="3">
    <source>
        <dbReference type="Proteomes" id="UP000824156"/>
    </source>
</evidence>
<dbReference type="Gene3D" id="3.40.190.10">
    <property type="entry name" value="Periplasmic binding protein-like II"/>
    <property type="match status" value="2"/>
</dbReference>
<reference evidence="2" key="2">
    <citation type="submission" date="2021-04" db="EMBL/GenBank/DDBJ databases">
        <authorList>
            <person name="Gilroy R."/>
        </authorList>
    </citation>
    <scope>NUCLEOTIDE SEQUENCE</scope>
    <source>
        <strain evidence="2">1719</strain>
    </source>
</reference>
<gene>
    <name evidence="2" type="ORF">H9853_07170</name>
</gene>
<evidence type="ECO:0000313" key="2">
    <source>
        <dbReference type="EMBL" id="HIX54790.1"/>
    </source>
</evidence>
<dbReference type="SUPFAM" id="SSF53850">
    <property type="entry name" value="Periplasmic binding protein-like II"/>
    <property type="match status" value="1"/>
</dbReference>
<name>A0A9D2AYR6_9SPHI</name>
<reference evidence="2" key="1">
    <citation type="journal article" date="2021" name="PeerJ">
        <title>Extensive microbial diversity within the chicken gut microbiome revealed by metagenomics and culture.</title>
        <authorList>
            <person name="Gilroy R."/>
            <person name="Ravi A."/>
            <person name="Getino M."/>
            <person name="Pursley I."/>
            <person name="Horton D.L."/>
            <person name="Alikhan N.F."/>
            <person name="Baker D."/>
            <person name="Gharbi K."/>
            <person name="Hall N."/>
            <person name="Watson M."/>
            <person name="Adriaenssens E.M."/>
            <person name="Foster-Nyarko E."/>
            <person name="Jarju S."/>
            <person name="Secka A."/>
            <person name="Antonio M."/>
            <person name="Oren A."/>
            <person name="Chaudhuri R.R."/>
            <person name="La Ragione R."/>
            <person name="Hildebrand F."/>
            <person name="Pallen M.J."/>
        </authorList>
    </citation>
    <scope>NUCLEOTIDE SEQUENCE</scope>
    <source>
        <strain evidence="2">1719</strain>
    </source>
</reference>
<dbReference type="AlphaFoldDB" id="A0A9D2AYR6"/>
<protein>
    <submittedName>
        <fullName evidence="2">Substrate-binding domain-containing protein</fullName>
    </submittedName>
</protein>
<dbReference type="EMBL" id="DXEZ01000201">
    <property type="protein sequence ID" value="HIX54790.1"/>
    <property type="molecule type" value="Genomic_DNA"/>
</dbReference>
<comment type="caution">
    <text evidence="2">The sequence shown here is derived from an EMBL/GenBank/DDBJ whole genome shotgun (WGS) entry which is preliminary data.</text>
</comment>
<dbReference type="InterPro" id="IPR024370">
    <property type="entry name" value="PBP_domain"/>
</dbReference>
<accession>A0A9D2AYR6</accession>
<dbReference type="Pfam" id="PF12849">
    <property type="entry name" value="PBP_like_2"/>
    <property type="match status" value="1"/>
</dbReference>
<organism evidence="2 3">
    <name type="scientific">Candidatus Sphingobacterium stercoripullorum</name>
    <dbReference type="NCBI Taxonomy" id="2838759"/>
    <lineage>
        <taxon>Bacteria</taxon>
        <taxon>Pseudomonadati</taxon>
        <taxon>Bacteroidota</taxon>
        <taxon>Sphingobacteriia</taxon>
        <taxon>Sphingobacteriales</taxon>
        <taxon>Sphingobacteriaceae</taxon>
        <taxon>Sphingobacterium</taxon>
    </lineage>
</organism>
<dbReference type="PROSITE" id="PS51257">
    <property type="entry name" value="PROKAR_LIPOPROTEIN"/>
    <property type="match status" value="1"/>
</dbReference>
<proteinExistence type="predicted"/>
<sequence>MNKSLWFLLIVPLFFGGCIFNNAEDKLEEKKNKEDILSGNLVVSVDESLLDFVEEQKDMFELSYYNAKVQLLGNPERSAIQDLLNGESYTAVLTRELSEEENGYFEKRHIKPRVFKVATDAIILLTSSSVKDTTITLDAIKSLLSGTDSGGYKEIAFPSLESSIFRELLEKSKLDKAANRYVTTYGSSEEVLTHLLSSSEPVLGAIGYSEYLRYKKTFDEINKIRILSVLNN</sequence>
<dbReference type="Proteomes" id="UP000824156">
    <property type="component" value="Unassembled WGS sequence"/>
</dbReference>
<evidence type="ECO:0000259" key="1">
    <source>
        <dbReference type="Pfam" id="PF12849"/>
    </source>
</evidence>
<feature type="non-terminal residue" evidence="2">
    <location>
        <position position="232"/>
    </location>
</feature>
<feature type="domain" description="PBP" evidence="1">
    <location>
        <begin position="38"/>
        <end position="209"/>
    </location>
</feature>